<dbReference type="EMBL" id="JBAHYK010000120">
    <property type="protein sequence ID" value="KAL0578075.1"/>
    <property type="molecule type" value="Genomic_DNA"/>
</dbReference>
<comment type="caution">
    <text evidence="1">The sequence shown here is derived from an EMBL/GenBank/DDBJ whole genome shotgun (WGS) entry which is preliminary data.</text>
</comment>
<proteinExistence type="predicted"/>
<evidence type="ECO:0000313" key="1">
    <source>
        <dbReference type="EMBL" id="KAL0578075.1"/>
    </source>
</evidence>
<feature type="non-terminal residue" evidence="1">
    <location>
        <position position="137"/>
    </location>
</feature>
<keyword evidence="2" id="KW-1185">Reference proteome</keyword>
<dbReference type="InterPro" id="IPR008547">
    <property type="entry name" value="DUF829_TMEM53"/>
</dbReference>
<sequence length="137" mass="14993">MSARPALKNFVSIGKGVYLRRAAQDVTTRQDPRAPNVILIFGWMAAKIGHLQKYTSIYEEMYPDATQVVVRNEPIFFISREPTRQALLQPVVEVLDSLGCLSTSAKGKYLANGNGTSNGSTPSSVPAPRILVHSFSN</sequence>
<name>A0ABR3FSG1_9AGAR</name>
<organism evidence="1 2">
    <name type="scientific">Marasmius crinis-equi</name>
    <dbReference type="NCBI Taxonomy" id="585013"/>
    <lineage>
        <taxon>Eukaryota</taxon>
        <taxon>Fungi</taxon>
        <taxon>Dikarya</taxon>
        <taxon>Basidiomycota</taxon>
        <taxon>Agaricomycotina</taxon>
        <taxon>Agaricomycetes</taxon>
        <taxon>Agaricomycetidae</taxon>
        <taxon>Agaricales</taxon>
        <taxon>Marasmiineae</taxon>
        <taxon>Marasmiaceae</taxon>
        <taxon>Marasmius</taxon>
    </lineage>
</organism>
<dbReference type="Proteomes" id="UP001465976">
    <property type="component" value="Unassembled WGS sequence"/>
</dbReference>
<gene>
    <name evidence="1" type="ORF">V5O48_003893</name>
</gene>
<protein>
    <submittedName>
        <fullName evidence="1">Uncharacterized protein</fullName>
    </submittedName>
</protein>
<reference evidence="1 2" key="1">
    <citation type="submission" date="2024-02" db="EMBL/GenBank/DDBJ databases">
        <title>A draft genome for the cacao thread blight pathogen Marasmius crinis-equi.</title>
        <authorList>
            <person name="Cohen S.P."/>
            <person name="Baruah I.K."/>
            <person name="Amoako-Attah I."/>
            <person name="Bukari Y."/>
            <person name="Meinhardt L.W."/>
            <person name="Bailey B.A."/>
        </authorList>
    </citation>
    <scope>NUCLEOTIDE SEQUENCE [LARGE SCALE GENOMIC DNA]</scope>
    <source>
        <strain evidence="1 2">GH-76</strain>
    </source>
</reference>
<evidence type="ECO:0000313" key="2">
    <source>
        <dbReference type="Proteomes" id="UP001465976"/>
    </source>
</evidence>
<accession>A0ABR3FSG1</accession>
<dbReference type="Pfam" id="PF05705">
    <property type="entry name" value="DUF829"/>
    <property type="match status" value="1"/>
</dbReference>